<proteinExistence type="predicted"/>
<evidence type="ECO:0000313" key="1">
    <source>
        <dbReference type="EMBL" id="APU13030.1"/>
    </source>
</evidence>
<dbReference type="Gene3D" id="3.40.50.150">
    <property type="entry name" value="Vaccinia Virus protein VP39"/>
    <property type="match status" value="1"/>
</dbReference>
<dbReference type="CDD" id="cd02440">
    <property type="entry name" value="AdoMet_MTases"/>
    <property type="match status" value="1"/>
</dbReference>
<dbReference type="GO" id="GO:0008168">
    <property type="term" value="F:methyltransferase activity"/>
    <property type="evidence" value="ECO:0007669"/>
    <property type="project" value="UniProtKB-KW"/>
</dbReference>
<dbReference type="Proteomes" id="UP000185511">
    <property type="component" value="Chromosome"/>
</dbReference>
<keyword evidence="2" id="KW-1185">Reference proteome</keyword>
<dbReference type="InterPro" id="IPR029063">
    <property type="entry name" value="SAM-dependent_MTases_sf"/>
</dbReference>
<keyword evidence="1" id="KW-0808">Transferase</keyword>
<protein>
    <submittedName>
        <fullName evidence="1">S-adenosyl methyltransferase</fullName>
    </submittedName>
</protein>
<dbReference type="SUPFAM" id="SSF53335">
    <property type="entry name" value="S-adenosyl-L-methionine-dependent methyltransferases"/>
    <property type="match status" value="1"/>
</dbReference>
<dbReference type="InterPro" id="IPR006764">
    <property type="entry name" value="SAM_dep_MeTrfase_SAV2177_type"/>
</dbReference>
<dbReference type="GO" id="GO:0032259">
    <property type="term" value="P:methylation"/>
    <property type="evidence" value="ECO:0007669"/>
    <property type="project" value="UniProtKB-KW"/>
</dbReference>
<dbReference type="Pfam" id="PF04672">
    <property type="entry name" value="Methyltransf_19"/>
    <property type="match status" value="1"/>
</dbReference>
<dbReference type="KEGG" id="acad:UA74_04755"/>
<keyword evidence="1" id="KW-0489">Methyltransferase</keyword>
<reference evidence="2" key="1">
    <citation type="submission" date="2016-06" db="EMBL/GenBank/DDBJ databases">
        <title>Complete genome sequence of Actinoalloteichus fjordicus DSM 46855 (=ADI127-17), type strain of the new species Actinoalloteichus fjordicus.</title>
        <authorList>
            <person name="Ruckert C."/>
            <person name="Nouioui I."/>
            <person name="Willmese J."/>
            <person name="van Wezel G."/>
            <person name="Klenk H.-P."/>
            <person name="Kalinowski J."/>
            <person name="Zotchev S.B."/>
        </authorList>
    </citation>
    <scope>NUCLEOTIDE SEQUENCE [LARGE SCALE GENOMIC DNA]</scope>
    <source>
        <strain evidence="2">ADI127-7</strain>
    </source>
</reference>
<name>A0AAC9LAV0_9PSEU</name>
<dbReference type="AlphaFoldDB" id="A0AAC9LAV0"/>
<evidence type="ECO:0000313" key="2">
    <source>
        <dbReference type="Proteomes" id="UP000185511"/>
    </source>
</evidence>
<accession>A0AAC9LAV0</accession>
<dbReference type="EMBL" id="CP016076">
    <property type="protein sequence ID" value="APU13030.1"/>
    <property type="molecule type" value="Genomic_DNA"/>
</dbReference>
<gene>
    <name evidence="1" type="ORF">UA74_04755</name>
</gene>
<organism evidence="1 2">
    <name type="scientific">Actinoalloteichus fjordicus</name>
    <dbReference type="NCBI Taxonomy" id="1612552"/>
    <lineage>
        <taxon>Bacteria</taxon>
        <taxon>Bacillati</taxon>
        <taxon>Actinomycetota</taxon>
        <taxon>Actinomycetes</taxon>
        <taxon>Pseudonocardiales</taxon>
        <taxon>Pseudonocardiaceae</taxon>
        <taxon>Actinoalloteichus</taxon>
    </lineage>
</organism>
<dbReference type="PIRSF" id="PIRSF017393">
    <property type="entry name" value="MTase_SAV2177"/>
    <property type="match status" value="1"/>
</dbReference>
<sequence length="262" mass="28068">MKKPGMDLTGLDLTQPNAARVYDYFLGGAHNFEVDRQAAEKILRVNPWLADAIRENRHFLRRVVRRLTSSGVRQFLDIGSGIPTAGNVHEIARQTAPDATVVYVDIDPLAVAHSQELLTGSDGVSAILGDVREPGRILADPTVRALLDFDRPVGVLLGGVLHFVPGDVDAILDPLRTVLTESSHLVITHAATTSTVKTSGRFTMDGAGLTLRDPDEIRAMFDGLTLLRPGVVAVPEWLPEGAGGTDPAPVDSLSFAGVGRKD</sequence>